<dbReference type="InterPro" id="IPR013563">
    <property type="entry name" value="Oligopep_ABC_C"/>
</dbReference>
<protein>
    <submittedName>
        <fullName evidence="6">ABC transporter ATP-binding protein</fullName>
    </submittedName>
</protein>
<reference evidence="7" key="1">
    <citation type="journal article" date="2019" name="Int. J. Syst. Evol. Microbiol.">
        <title>The Global Catalogue of Microorganisms (GCM) 10K type strain sequencing project: providing services to taxonomists for standard genome sequencing and annotation.</title>
        <authorList>
            <consortium name="The Broad Institute Genomics Platform"/>
            <consortium name="The Broad Institute Genome Sequencing Center for Infectious Disease"/>
            <person name="Wu L."/>
            <person name="Ma J."/>
        </authorList>
    </citation>
    <scope>NUCLEOTIDE SEQUENCE [LARGE SCALE GENOMIC DNA]</scope>
    <source>
        <strain evidence="7">CGMCC 4.7676</strain>
    </source>
</reference>
<dbReference type="InterPro" id="IPR027417">
    <property type="entry name" value="P-loop_NTPase"/>
</dbReference>
<sequence length="251" mass="26984">MSGLSFDGLTVRYRGLTAVNDVSLDIPHGRIVGLVGESGSGKSTLGRAAVGLSPVRAGRVLLGGEDITHAKGARRRRLGSRIHLVFQNPHSALDPRMTVGETISEALTAHRRLRRSERRSEIDRLLDLLALDPALASALPGALSGGQRQRVALARALAVEPEVLIADEITSALDASVQSAMLTLVRDLRDKLDLTILFIGHNLGAVRYVADVIAVLRQGELVEVAPTDKLFADPRHPYTRGLLDSVPRIGR</sequence>
<proteinExistence type="inferred from homology"/>
<dbReference type="InterPro" id="IPR003593">
    <property type="entry name" value="AAA+_ATPase"/>
</dbReference>
<evidence type="ECO:0000313" key="7">
    <source>
        <dbReference type="Proteomes" id="UP001595645"/>
    </source>
</evidence>
<organism evidence="6 7">
    <name type="scientific">Amycolatopsis speibonae</name>
    <dbReference type="NCBI Taxonomy" id="1450224"/>
    <lineage>
        <taxon>Bacteria</taxon>
        <taxon>Bacillati</taxon>
        <taxon>Actinomycetota</taxon>
        <taxon>Actinomycetes</taxon>
        <taxon>Pseudonocardiales</taxon>
        <taxon>Pseudonocardiaceae</taxon>
        <taxon>Amycolatopsis</taxon>
    </lineage>
</organism>
<dbReference type="GO" id="GO:0005524">
    <property type="term" value="F:ATP binding"/>
    <property type="evidence" value="ECO:0007669"/>
    <property type="project" value="UniProtKB-KW"/>
</dbReference>
<name>A0ABV7PAY3_9PSEU</name>
<evidence type="ECO:0000256" key="1">
    <source>
        <dbReference type="ARBA" id="ARBA00005417"/>
    </source>
</evidence>
<gene>
    <name evidence="6" type="ORF">ACFOSH_43320</name>
</gene>
<dbReference type="PROSITE" id="PS50893">
    <property type="entry name" value="ABC_TRANSPORTER_2"/>
    <property type="match status" value="1"/>
</dbReference>
<keyword evidence="3" id="KW-0547">Nucleotide-binding</keyword>
<dbReference type="Proteomes" id="UP001595645">
    <property type="component" value="Unassembled WGS sequence"/>
</dbReference>
<evidence type="ECO:0000256" key="3">
    <source>
        <dbReference type="ARBA" id="ARBA00022741"/>
    </source>
</evidence>
<evidence type="ECO:0000259" key="5">
    <source>
        <dbReference type="PROSITE" id="PS50893"/>
    </source>
</evidence>
<dbReference type="SUPFAM" id="SSF52540">
    <property type="entry name" value="P-loop containing nucleoside triphosphate hydrolases"/>
    <property type="match status" value="1"/>
</dbReference>
<comment type="caution">
    <text evidence="6">The sequence shown here is derived from an EMBL/GenBank/DDBJ whole genome shotgun (WGS) entry which is preliminary data.</text>
</comment>
<evidence type="ECO:0000256" key="4">
    <source>
        <dbReference type="ARBA" id="ARBA00022840"/>
    </source>
</evidence>
<comment type="similarity">
    <text evidence="1">Belongs to the ABC transporter superfamily.</text>
</comment>
<accession>A0ABV7PAY3</accession>
<keyword evidence="7" id="KW-1185">Reference proteome</keyword>
<dbReference type="PROSITE" id="PS00211">
    <property type="entry name" value="ABC_TRANSPORTER_1"/>
    <property type="match status" value="1"/>
</dbReference>
<dbReference type="PANTHER" id="PTHR43776:SF7">
    <property type="entry name" value="D,D-DIPEPTIDE TRANSPORT ATP-BINDING PROTEIN DDPF-RELATED"/>
    <property type="match status" value="1"/>
</dbReference>
<dbReference type="Pfam" id="PF00005">
    <property type="entry name" value="ABC_tran"/>
    <property type="match status" value="1"/>
</dbReference>
<evidence type="ECO:0000256" key="2">
    <source>
        <dbReference type="ARBA" id="ARBA00022448"/>
    </source>
</evidence>
<dbReference type="InterPro" id="IPR003439">
    <property type="entry name" value="ABC_transporter-like_ATP-bd"/>
</dbReference>
<feature type="domain" description="ABC transporter" evidence="5">
    <location>
        <begin position="4"/>
        <end position="243"/>
    </location>
</feature>
<dbReference type="InterPro" id="IPR050319">
    <property type="entry name" value="ABC_transp_ATP-bind"/>
</dbReference>
<keyword evidence="2" id="KW-0813">Transport</keyword>
<dbReference type="EMBL" id="JBHRWK010000158">
    <property type="protein sequence ID" value="MFC3456296.1"/>
    <property type="molecule type" value="Genomic_DNA"/>
</dbReference>
<dbReference type="Gene3D" id="3.40.50.300">
    <property type="entry name" value="P-loop containing nucleotide triphosphate hydrolases"/>
    <property type="match status" value="1"/>
</dbReference>
<dbReference type="InterPro" id="IPR017871">
    <property type="entry name" value="ABC_transporter-like_CS"/>
</dbReference>
<dbReference type="RefSeq" id="WP_378247522.1">
    <property type="nucleotide sequence ID" value="NZ_JBHRWK010000158.1"/>
</dbReference>
<dbReference type="Pfam" id="PF08352">
    <property type="entry name" value="oligo_HPY"/>
    <property type="match status" value="1"/>
</dbReference>
<dbReference type="PANTHER" id="PTHR43776">
    <property type="entry name" value="TRANSPORT ATP-BINDING PROTEIN"/>
    <property type="match status" value="1"/>
</dbReference>
<evidence type="ECO:0000313" key="6">
    <source>
        <dbReference type="EMBL" id="MFC3456296.1"/>
    </source>
</evidence>
<dbReference type="CDD" id="cd03257">
    <property type="entry name" value="ABC_NikE_OppD_transporters"/>
    <property type="match status" value="1"/>
</dbReference>
<dbReference type="SMART" id="SM00382">
    <property type="entry name" value="AAA"/>
    <property type="match status" value="1"/>
</dbReference>
<keyword evidence="4 6" id="KW-0067">ATP-binding</keyword>